<name>L2GNV6_VITCO</name>
<dbReference type="PANTHER" id="PTHR11599">
    <property type="entry name" value="PROTEASOME SUBUNIT ALPHA/BETA"/>
    <property type="match status" value="1"/>
</dbReference>
<keyword evidence="3" id="KW-1185">Reference proteome</keyword>
<dbReference type="HOGENOM" id="CLU_035750_4_1_1"/>
<dbReference type="SUPFAM" id="SSF56235">
    <property type="entry name" value="N-terminal nucleophile aminohydrolases (Ntn hydrolases)"/>
    <property type="match status" value="1"/>
</dbReference>
<dbReference type="GO" id="GO:0043161">
    <property type="term" value="P:proteasome-mediated ubiquitin-dependent protein catabolic process"/>
    <property type="evidence" value="ECO:0007669"/>
    <property type="project" value="EnsemblFungi"/>
</dbReference>
<evidence type="ECO:0000313" key="3">
    <source>
        <dbReference type="Proteomes" id="UP000011082"/>
    </source>
</evidence>
<reference evidence="3" key="1">
    <citation type="submission" date="2011-05" db="EMBL/GenBank/DDBJ databases">
        <title>The genome sequence of Vittaforma corneae strain ATCC 50505.</title>
        <authorList>
            <consortium name="The Broad Institute Genome Sequencing Platform"/>
            <person name="Cuomo C."/>
            <person name="Didier E."/>
            <person name="Bowers L."/>
            <person name="Young S.K."/>
            <person name="Zeng Q."/>
            <person name="Gargeya S."/>
            <person name="Fitzgerald M."/>
            <person name="Haas B."/>
            <person name="Abouelleil A."/>
            <person name="Alvarado L."/>
            <person name="Arachchi H.M."/>
            <person name="Berlin A."/>
            <person name="Chapman S.B."/>
            <person name="Gearin G."/>
            <person name="Goldberg J."/>
            <person name="Griggs A."/>
            <person name="Gujja S."/>
            <person name="Hansen M."/>
            <person name="Heiman D."/>
            <person name="Howarth C."/>
            <person name="Larimer J."/>
            <person name="Lui A."/>
            <person name="MacDonald P.J.P."/>
            <person name="McCowen C."/>
            <person name="Montmayeur A."/>
            <person name="Murphy C."/>
            <person name="Neiman D."/>
            <person name="Pearson M."/>
            <person name="Priest M."/>
            <person name="Roberts A."/>
            <person name="Saif S."/>
            <person name="Shea T."/>
            <person name="Sisk P."/>
            <person name="Stolte C."/>
            <person name="Sykes S."/>
            <person name="Wortman J."/>
            <person name="Nusbaum C."/>
            <person name="Birren B."/>
        </authorList>
    </citation>
    <scope>NUCLEOTIDE SEQUENCE [LARGE SCALE GENOMIC DNA]</scope>
    <source>
        <strain evidence="3">ATCC 50505</strain>
    </source>
</reference>
<dbReference type="OrthoDB" id="431557at2759"/>
<accession>L2GNV6</accession>
<dbReference type="AlphaFoldDB" id="L2GNV6"/>
<dbReference type="OMA" id="WKACANG"/>
<protein>
    <recommendedName>
        <fullName evidence="4">Proteasome alpha-type subunits domain-containing protein</fullName>
    </recommendedName>
</protein>
<dbReference type="Pfam" id="PF00227">
    <property type="entry name" value="Proteasome"/>
    <property type="match status" value="1"/>
</dbReference>
<gene>
    <name evidence="2" type="ORF">VICG_00273</name>
</gene>
<sequence length="196" mass="22012">MFLDPEKSLNLFSSKGKLTQCDNALKAALNSALSLGCSSNDGAVIMSCKSLSSLVDKKNYHKVFQVCPSIGVTYSGLQPDFRAQLVVAQRICQDYFDVYWRFPYLDVFINEFCLSVQEFSQKGGLRPFGTFLIFCGETKNGPCCYQMDPSGSFKQVELVTAGKNYEEAIKFLEKRRENLDDNIVNGVNVLKEFEGR</sequence>
<dbReference type="STRING" id="993615.L2GNV6"/>
<dbReference type="InParanoid" id="L2GNV6"/>
<keyword evidence="1" id="KW-0647">Proteasome</keyword>
<dbReference type="Proteomes" id="UP000011082">
    <property type="component" value="Unassembled WGS sequence"/>
</dbReference>
<dbReference type="EMBL" id="JH370131">
    <property type="protein sequence ID" value="ELA42521.1"/>
    <property type="molecule type" value="Genomic_DNA"/>
</dbReference>
<dbReference type="RefSeq" id="XP_007603726.1">
    <property type="nucleotide sequence ID" value="XM_007603664.1"/>
</dbReference>
<evidence type="ECO:0008006" key="4">
    <source>
        <dbReference type="Google" id="ProtNLM"/>
    </source>
</evidence>
<dbReference type="VEuPathDB" id="MicrosporidiaDB:VICG_00273"/>
<proteinExistence type="predicted"/>
<dbReference type="InterPro" id="IPR001353">
    <property type="entry name" value="Proteasome_sua/b"/>
</dbReference>
<dbReference type="InterPro" id="IPR050115">
    <property type="entry name" value="Proteasome_alpha"/>
</dbReference>
<dbReference type="GO" id="GO:0019773">
    <property type="term" value="C:proteasome core complex, alpha-subunit complex"/>
    <property type="evidence" value="ECO:0007669"/>
    <property type="project" value="EnsemblFungi"/>
</dbReference>
<evidence type="ECO:0000313" key="2">
    <source>
        <dbReference type="EMBL" id="ELA42521.1"/>
    </source>
</evidence>
<organism evidence="2 3">
    <name type="scientific">Vittaforma corneae (strain ATCC 50505)</name>
    <name type="common">Microsporidian parasite</name>
    <name type="synonym">Nosema corneum</name>
    <dbReference type="NCBI Taxonomy" id="993615"/>
    <lineage>
        <taxon>Eukaryota</taxon>
        <taxon>Fungi</taxon>
        <taxon>Fungi incertae sedis</taxon>
        <taxon>Microsporidia</taxon>
        <taxon>Nosematidae</taxon>
        <taxon>Vittaforma</taxon>
    </lineage>
</organism>
<dbReference type="Gene3D" id="3.60.20.10">
    <property type="entry name" value="Glutamine Phosphoribosylpyrophosphate, subunit 1, domain 1"/>
    <property type="match status" value="1"/>
</dbReference>
<dbReference type="GO" id="GO:0010499">
    <property type="term" value="P:proteasomal ubiquitin-independent protein catabolic process"/>
    <property type="evidence" value="ECO:0007669"/>
    <property type="project" value="EnsemblFungi"/>
</dbReference>
<dbReference type="GO" id="GO:0034515">
    <property type="term" value="C:proteasome storage granule"/>
    <property type="evidence" value="ECO:0007669"/>
    <property type="project" value="EnsemblFungi"/>
</dbReference>
<dbReference type="GeneID" id="19880991"/>
<evidence type="ECO:0000256" key="1">
    <source>
        <dbReference type="ARBA" id="ARBA00022942"/>
    </source>
</evidence>
<dbReference type="InterPro" id="IPR029055">
    <property type="entry name" value="Ntn_hydrolases_N"/>
</dbReference>